<gene>
    <name evidence="1" type="ORF">CLUMA_CG004398</name>
</gene>
<protein>
    <submittedName>
        <fullName evidence="1">CLUMA_CG004398, isoform A</fullName>
    </submittedName>
</protein>
<reference evidence="1 2" key="1">
    <citation type="submission" date="2015-04" db="EMBL/GenBank/DDBJ databases">
        <authorList>
            <person name="Syromyatnikov M.Y."/>
            <person name="Popov V.N."/>
        </authorList>
    </citation>
    <scope>NUCLEOTIDE SEQUENCE [LARGE SCALE GENOMIC DNA]</scope>
</reference>
<organism evidence="1 2">
    <name type="scientific">Clunio marinus</name>
    <dbReference type="NCBI Taxonomy" id="568069"/>
    <lineage>
        <taxon>Eukaryota</taxon>
        <taxon>Metazoa</taxon>
        <taxon>Ecdysozoa</taxon>
        <taxon>Arthropoda</taxon>
        <taxon>Hexapoda</taxon>
        <taxon>Insecta</taxon>
        <taxon>Pterygota</taxon>
        <taxon>Neoptera</taxon>
        <taxon>Endopterygota</taxon>
        <taxon>Diptera</taxon>
        <taxon>Nematocera</taxon>
        <taxon>Chironomoidea</taxon>
        <taxon>Chironomidae</taxon>
        <taxon>Clunio</taxon>
    </lineage>
</organism>
<keyword evidence="2" id="KW-1185">Reference proteome</keyword>
<name>A0A1J1HX46_9DIPT</name>
<evidence type="ECO:0000313" key="1">
    <source>
        <dbReference type="EMBL" id="CRK90705.1"/>
    </source>
</evidence>
<dbReference type="Proteomes" id="UP000183832">
    <property type="component" value="Unassembled WGS sequence"/>
</dbReference>
<sequence length="73" mass="8634">MTSILIWLPAGLKMLGKKGRQPETTKLKLIFSLLKNETFFLWKSRKLTNISDTTQNLSRCLMKRFVLLLFFRK</sequence>
<dbReference type="EMBL" id="CVRI01000020">
    <property type="protein sequence ID" value="CRK90705.1"/>
    <property type="molecule type" value="Genomic_DNA"/>
</dbReference>
<proteinExistence type="predicted"/>
<dbReference type="AlphaFoldDB" id="A0A1J1HX46"/>
<accession>A0A1J1HX46</accession>
<evidence type="ECO:0000313" key="2">
    <source>
        <dbReference type="Proteomes" id="UP000183832"/>
    </source>
</evidence>